<dbReference type="InterPro" id="IPR036396">
    <property type="entry name" value="Cyt_P450_sf"/>
</dbReference>
<dbReference type="PANTHER" id="PTHR24279:SF120">
    <property type="entry name" value="CYTOCHROME P450"/>
    <property type="match status" value="1"/>
</dbReference>
<accession>A0AAN8NXB6</accession>
<dbReference type="PANTHER" id="PTHR24279">
    <property type="entry name" value="CYTOCHROME P450"/>
    <property type="match status" value="1"/>
</dbReference>
<dbReference type="AlphaFoldDB" id="A0AAN8NXB6"/>
<keyword evidence="6 8" id="KW-0408">Iron</keyword>
<name>A0AAN8NXB6_POLSC</name>
<evidence type="ECO:0008006" key="11">
    <source>
        <dbReference type="Google" id="ProtNLM"/>
    </source>
</evidence>
<evidence type="ECO:0000313" key="10">
    <source>
        <dbReference type="Proteomes" id="UP001372834"/>
    </source>
</evidence>
<evidence type="ECO:0000256" key="3">
    <source>
        <dbReference type="ARBA" id="ARBA00022617"/>
    </source>
</evidence>
<dbReference type="EMBL" id="JAWJWE010000037">
    <property type="protein sequence ID" value="KAK6625474.1"/>
    <property type="molecule type" value="Genomic_DNA"/>
</dbReference>
<dbReference type="Gene3D" id="1.10.630.10">
    <property type="entry name" value="Cytochrome P450"/>
    <property type="match status" value="1"/>
</dbReference>
<gene>
    <name evidence="9" type="ORF">RUM43_005772</name>
</gene>
<keyword evidence="3 8" id="KW-0349">Heme</keyword>
<keyword evidence="4 8" id="KW-0479">Metal-binding</keyword>
<dbReference type="InterPro" id="IPR050479">
    <property type="entry name" value="CYP11_CYP27_families"/>
</dbReference>
<reference evidence="9 10" key="1">
    <citation type="submission" date="2023-10" db="EMBL/GenBank/DDBJ databases">
        <title>Genomes of two closely related lineages of the louse Polyplax serrata with different host specificities.</title>
        <authorList>
            <person name="Martinu J."/>
            <person name="Tarabai H."/>
            <person name="Stefka J."/>
            <person name="Hypsa V."/>
        </authorList>
    </citation>
    <scope>NUCLEOTIDE SEQUENCE [LARGE SCALE GENOMIC DNA]</scope>
    <source>
        <strain evidence="9">HR10_N</strain>
    </source>
</reference>
<organism evidence="9 10">
    <name type="scientific">Polyplax serrata</name>
    <name type="common">Common mouse louse</name>
    <dbReference type="NCBI Taxonomy" id="468196"/>
    <lineage>
        <taxon>Eukaryota</taxon>
        <taxon>Metazoa</taxon>
        <taxon>Ecdysozoa</taxon>
        <taxon>Arthropoda</taxon>
        <taxon>Hexapoda</taxon>
        <taxon>Insecta</taxon>
        <taxon>Pterygota</taxon>
        <taxon>Neoptera</taxon>
        <taxon>Paraneoptera</taxon>
        <taxon>Psocodea</taxon>
        <taxon>Troctomorpha</taxon>
        <taxon>Phthiraptera</taxon>
        <taxon>Anoplura</taxon>
        <taxon>Polyplacidae</taxon>
        <taxon>Polyplax</taxon>
    </lineage>
</organism>
<dbReference type="GO" id="GO:0005506">
    <property type="term" value="F:iron ion binding"/>
    <property type="evidence" value="ECO:0007669"/>
    <property type="project" value="InterPro"/>
</dbReference>
<feature type="binding site" description="axial binding residue" evidence="8">
    <location>
        <position position="403"/>
    </location>
    <ligand>
        <name>heme</name>
        <dbReference type="ChEBI" id="CHEBI:30413"/>
    </ligand>
    <ligandPart>
        <name>Fe</name>
        <dbReference type="ChEBI" id="CHEBI:18248"/>
    </ligandPart>
</feature>
<dbReference type="GO" id="GO:0016705">
    <property type="term" value="F:oxidoreductase activity, acting on paired donors, with incorporation or reduction of molecular oxygen"/>
    <property type="evidence" value="ECO:0007669"/>
    <property type="project" value="InterPro"/>
</dbReference>
<evidence type="ECO:0000256" key="5">
    <source>
        <dbReference type="ARBA" id="ARBA00023002"/>
    </source>
</evidence>
<dbReference type="InterPro" id="IPR002401">
    <property type="entry name" value="Cyt_P450_E_grp-I"/>
</dbReference>
<evidence type="ECO:0000256" key="2">
    <source>
        <dbReference type="ARBA" id="ARBA00010617"/>
    </source>
</evidence>
<comment type="caution">
    <text evidence="9">The sequence shown here is derived from an EMBL/GenBank/DDBJ whole genome shotgun (WGS) entry which is preliminary data.</text>
</comment>
<keyword evidence="5" id="KW-0560">Oxidoreductase</keyword>
<comment type="cofactor">
    <cofactor evidence="1 8">
        <name>heme</name>
        <dbReference type="ChEBI" id="CHEBI:30413"/>
    </cofactor>
</comment>
<proteinExistence type="inferred from homology"/>
<keyword evidence="7" id="KW-0503">Monooxygenase</keyword>
<dbReference type="PRINTS" id="PR00463">
    <property type="entry name" value="EP450I"/>
</dbReference>
<sequence length="456" mass="51886">MKPIPSPRSLPVVGTMLSILASGGAPKLHLYVDKRHKELGHIYREKIGPVSGVFISDGNYMRKIFALEGKYPRHIVPEAWLLYNATYNCRRGLLFMDGEEWFHFRKTMNNLMLKVRQEEFYTAALVAAENLIETWGREPIVTNLEKQLYKWSLEVIAAVLLGSENYNNYKTEVKPLIDQLSETVHQVFVESARLSLLPVKMVAKMNLPVWKRFVKAAGSTVEQGKVIVETLLAKLDEIDTKNKCGLLSEMMSAQLNMEDLKRIVIDLILAAGDTTAHTTQWLLHLLSMNLTTQNKIYREIQTSEGLEVLNNPLLKGTLKETLRLFPVAPFITRFMPEDVVLDEYEIKANELVLMSLYSSGRNPEYFPQPDAFLPDRWLRGDTGYQGVSNPNASLPFAFGLRSCVGKKIAETQILVTLSKILQNFEVQPRKQHLVDIALHLITVPAEPIELILQRRK</sequence>
<dbReference type="CDD" id="cd11054">
    <property type="entry name" value="CYP24A1-like"/>
    <property type="match status" value="1"/>
</dbReference>
<evidence type="ECO:0000313" key="9">
    <source>
        <dbReference type="EMBL" id="KAK6625474.1"/>
    </source>
</evidence>
<dbReference type="InterPro" id="IPR001128">
    <property type="entry name" value="Cyt_P450"/>
</dbReference>
<dbReference type="Proteomes" id="UP001372834">
    <property type="component" value="Unassembled WGS sequence"/>
</dbReference>
<protein>
    <recommendedName>
        <fullName evidence="11">Cytochrome P450</fullName>
    </recommendedName>
</protein>
<comment type="similarity">
    <text evidence="2">Belongs to the cytochrome P450 family.</text>
</comment>
<evidence type="ECO:0000256" key="1">
    <source>
        <dbReference type="ARBA" id="ARBA00001971"/>
    </source>
</evidence>
<dbReference type="Pfam" id="PF00067">
    <property type="entry name" value="p450"/>
    <property type="match status" value="1"/>
</dbReference>
<dbReference type="SUPFAM" id="SSF48264">
    <property type="entry name" value="Cytochrome P450"/>
    <property type="match status" value="1"/>
</dbReference>
<dbReference type="GO" id="GO:0004497">
    <property type="term" value="F:monooxygenase activity"/>
    <property type="evidence" value="ECO:0007669"/>
    <property type="project" value="UniProtKB-KW"/>
</dbReference>
<evidence type="ECO:0000256" key="4">
    <source>
        <dbReference type="ARBA" id="ARBA00022723"/>
    </source>
</evidence>
<dbReference type="PRINTS" id="PR00385">
    <property type="entry name" value="P450"/>
</dbReference>
<evidence type="ECO:0000256" key="8">
    <source>
        <dbReference type="PIRSR" id="PIRSR602401-1"/>
    </source>
</evidence>
<evidence type="ECO:0000256" key="7">
    <source>
        <dbReference type="ARBA" id="ARBA00023033"/>
    </source>
</evidence>
<evidence type="ECO:0000256" key="6">
    <source>
        <dbReference type="ARBA" id="ARBA00023004"/>
    </source>
</evidence>
<dbReference type="GO" id="GO:0020037">
    <property type="term" value="F:heme binding"/>
    <property type="evidence" value="ECO:0007669"/>
    <property type="project" value="InterPro"/>
</dbReference>